<dbReference type="OrthoDB" id="273253at2759"/>
<dbReference type="GeneID" id="94287537"/>
<organism evidence="2 3">
    <name type="scientific">Porcisia hertigi</name>
    <dbReference type="NCBI Taxonomy" id="2761500"/>
    <lineage>
        <taxon>Eukaryota</taxon>
        <taxon>Discoba</taxon>
        <taxon>Euglenozoa</taxon>
        <taxon>Kinetoplastea</taxon>
        <taxon>Metakinetoplastina</taxon>
        <taxon>Trypanosomatida</taxon>
        <taxon>Trypanosomatidae</taxon>
        <taxon>Leishmaniinae</taxon>
        <taxon>Porcisia</taxon>
    </lineage>
</organism>
<feature type="region of interest" description="Disordered" evidence="1">
    <location>
        <begin position="598"/>
        <end position="617"/>
    </location>
</feature>
<feature type="region of interest" description="Disordered" evidence="1">
    <location>
        <begin position="718"/>
        <end position="737"/>
    </location>
</feature>
<gene>
    <name evidence="2" type="ORF">JKF63_01413</name>
</gene>
<keyword evidence="3" id="KW-1185">Reference proteome</keyword>
<accession>A0A836L9Y5</accession>
<sequence length="1058" mass="115527">MANYGDPEAHRCILEEVCATPDASHLIGCLKAAVMGSQGSDVGVQKLRCFHGASEELGVHLEVMLALLSLTVLASKADPGFRAEQKRVRELLGQRRAVLTQQAEHIKSLAGGGVDRSRTGPSSSHVAMFSSDVNSGLPPAVMEGTSLADKEAKVSLVQQWEQSMDILNYCEAYANYLGGFTALWYELFGANYYYAAKAKDLCDENDDGVDGDGSGAWPNEARVPAPPSLPPSSFASRQQPPQQHQKVRHREQPSQCPQVPPHLYAVRWGEILTPQRRAWFHGLHNLVKELLVRILHRELPLELYVLFVQYASLSLRMYLLETLAKVFEWTSHCVDVICYVHVMRQSYSIQCEMLQLQRIWSSFGLYDSRFFVDCGEFNKMYAESQGGFSDQRKVWPIKPPTAPRTTAAQIGTATAAAVSPTAAAKVRHAHNNSSATNDTTASPPPYTLATTFASAMTPSTDSTAVVSARVCRIFPVCDAAVNISSDAADAGHSTTSRTPQDEATSSASDYVEAAGTAGATKHAVHLPLFYTCCCFTWILQRTFWSMYGRCALLFEGCLGIEAVPRVSSVDCSGELDRGDAPMLFTTTQLSTWRRVGVTDGSGVADSTTSTASPMMRMNGGAAARDRTLTSSSISVTTTGNNLTNHQSRLEAGSCTDDDDAHAKVEAVANRSRPPHAPRLCLHPTPPSQPFSDYTIEAAHLPVPTDVVSDGARAEAVEANLTREAATPEPNDERRGEEGAAFSWGSVLGRFVQRGQSRQDRFVEAARGHGNAGHGPHKGQRAQISFSPSPAALPGGPLPASAPSVGALERRNGSPPLRSSGAPFHFQYPHWESEVQMYDDPPVMFTHGSPDTRVANTFFFEEFHFLQKTGCYVLSHALRNLTCYPRYPATLLVLTDNTTRPGRVSWLDHKFSILSSSTDDGQERRGLTPWVLNAVIPHTRLSSIPSVRASQEEALLEHIVFQVAGATSARVHFCTPNSIFFILNSGSEMDGGRLYFALHLHVDLSTRKESDPSIDAVMKEESQWAFRALGELHVSWAMSCTCNEALRVAFQIRSEETKS</sequence>
<dbReference type="EMBL" id="JAFJZO010000035">
    <property type="protein sequence ID" value="KAG5492833.1"/>
    <property type="molecule type" value="Genomic_DNA"/>
</dbReference>
<dbReference type="AlphaFoldDB" id="A0A836L9Y5"/>
<feature type="region of interest" description="Disordered" evidence="1">
    <location>
        <begin position="766"/>
        <end position="803"/>
    </location>
</feature>
<evidence type="ECO:0000256" key="1">
    <source>
        <dbReference type="SAM" id="MobiDB-lite"/>
    </source>
</evidence>
<reference evidence="2 3" key="1">
    <citation type="submission" date="2021-02" db="EMBL/GenBank/DDBJ databases">
        <title>Porcisia hertigi Genome sequencing and assembly.</title>
        <authorList>
            <person name="Almutairi H."/>
            <person name="Gatherer D."/>
        </authorList>
    </citation>
    <scope>NUCLEOTIDE SEQUENCE [LARGE SCALE GENOMIC DNA]</scope>
    <source>
        <strain evidence="2 3">C119</strain>
    </source>
</reference>
<comment type="caution">
    <text evidence="2">The sequence shown here is derived from an EMBL/GenBank/DDBJ whole genome shotgun (WGS) entry which is preliminary data.</text>
</comment>
<evidence type="ECO:0000313" key="2">
    <source>
        <dbReference type="EMBL" id="KAG5492833.1"/>
    </source>
</evidence>
<evidence type="ECO:0000313" key="3">
    <source>
        <dbReference type="Proteomes" id="UP000674318"/>
    </source>
</evidence>
<feature type="region of interest" description="Disordered" evidence="1">
    <location>
        <begin position="488"/>
        <end position="507"/>
    </location>
</feature>
<dbReference type="KEGG" id="phet:94287537"/>
<feature type="region of interest" description="Disordered" evidence="1">
    <location>
        <begin position="206"/>
        <end position="257"/>
    </location>
</feature>
<dbReference type="Proteomes" id="UP000674318">
    <property type="component" value="Chromosome 35"/>
</dbReference>
<protein>
    <submittedName>
        <fullName evidence="2">Uncharacterized protein</fullName>
    </submittedName>
</protein>
<proteinExistence type="predicted"/>
<feature type="compositionally biased region" description="Polar residues" evidence="1">
    <location>
        <begin position="492"/>
        <end position="507"/>
    </location>
</feature>
<name>A0A836L9Y5_9TRYP</name>
<dbReference type="RefSeq" id="XP_067753617.1">
    <property type="nucleotide sequence ID" value="XM_067897460.1"/>
</dbReference>
<feature type="compositionally biased region" description="Low complexity" evidence="1">
    <location>
        <begin position="784"/>
        <end position="803"/>
    </location>
</feature>